<name>A0AAE3TCT0_9RHOB</name>
<dbReference type="SUPFAM" id="SSF46689">
    <property type="entry name" value="Homeodomain-like"/>
    <property type="match status" value="1"/>
</dbReference>
<evidence type="ECO:0000313" key="1">
    <source>
        <dbReference type="EMBL" id="MDF0603985.1"/>
    </source>
</evidence>
<evidence type="ECO:0000313" key="2">
    <source>
        <dbReference type="Proteomes" id="UP001220964"/>
    </source>
</evidence>
<keyword evidence="2" id="KW-1185">Reference proteome</keyword>
<accession>A0AAE3TCT0</accession>
<organism evidence="1 2">
    <name type="scientific">Psychromarinibacter sediminicola</name>
    <dbReference type="NCBI Taxonomy" id="3033385"/>
    <lineage>
        <taxon>Bacteria</taxon>
        <taxon>Pseudomonadati</taxon>
        <taxon>Pseudomonadota</taxon>
        <taxon>Alphaproteobacteria</taxon>
        <taxon>Rhodobacterales</taxon>
        <taxon>Paracoccaceae</taxon>
        <taxon>Psychromarinibacter</taxon>
    </lineage>
</organism>
<sequence>MGKPLSIDLRERVIEAIDGGMSRRGAAARYGIAPSTAIRWDNERRATGSFAPKRQGGDMRSKRLEAHAGVIHAA</sequence>
<reference evidence="1" key="1">
    <citation type="submission" date="2023-03" db="EMBL/GenBank/DDBJ databases">
        <title>Multiphase analysis and comparison of six strains from genera Psychromarinibacter, Lutimaribacter, and Maritimibacter, including a novel species: Psychromarinibacter sediminicola sp. nov.</title>
        <authorList>
            <person name="Wang Y.-H."/>
            <person name="Ye M.-Q."/>
            <person name="Du Z.-J."/>
        </authorList>
    </citation>
    <scope>NUCLEOTIDE SEQUENCE</scope>
    <source>
        <strain evidence="1">C21-152</strain>
    </source>
</reference>
<dbReference type="AlphaFoldDB" id="A0AAE3TCT0"/>
<protein>
    <submittedName>
        <fullName evidence="1">Helix-turn-helix domain-containing protein</fullName>
    </submittedName>
</protein>
<gene>
    <name evidence="1" type="ORF">P1J78_25080</name>
</gene>
<dbReference type="InterPro" id="IPR009057">
    <property type="entry name" value="Homeodomain-like_sf"/>
</dbReference>
<feature type="non-terminal residue" evidence="1">
    <location>
        <position position="74"/>
    </location>
</feature>
<comment type="caution">
    <text evidence="1">The sequence shown here is derived from an EMBL/GenBank/DDBJ whole genome shotgun (WGS) entry which is preliminary data.</text>
</comment>
<dbReference type="EMBL" id="JARGYC010000218">
    <property type="protein sequence ID" value="MDF0603985.1"/>
    <property type="molecule type" value="Genomic_DNA"/>
</dbReference>
<dbReference type="Proteomes" id="UP001220964">
    <property type="component" value="Unassembled WGS sequence"/>
</dbReference>
<proteinExistence type="predicted"/>